<name>A0ACC1KQJ1_9FUNG</name>
<comment type="caution">
    <text evidence="1">The sequence shown here is derived from an EMBL/GenBank/DDBJ whole genome shotgun (WGS) entry which is preliminary data.</text>
</comment>
<keyword evidence="2" id="KW-1185">Reference proteome</keyword>
<sequence>MASGALDLQPDPALLNPCFDGYRLRLVDSSAVRTFPLQSAPVQPQLLASNELFTYDEVCSRIHYNHLFPGPQQGTFVYFAGGTRAVLVDTRSEGAPLFTLLFDVPPRASTGALQGYPGAYALSETVILVFDGAESLYVLQCPAASGTQWQPVGMVGLGSGPVAA</sequence>
<dbReference type="Proteomes" id="UP001140087">
    <property type="component" value="Unassembled WGS sequence"/>
</dbReference>
<reference evidence="1" key="1">
    <citation type="submission" date="2022-07" db="EMBL/GenBank/DDBJ databases">
        <title>Phylogenomic reconstructions and comparative analyses of Kickxellomycotina fungi.</title>
        <authorList>
            <person name="Reynolds N.K."/>
            <person name="Stajich J.E."/>
            <person name="Barry K."/>
            <person name="Grigoriev I.V."/>
            <person name="Crous P."/>
            <person name="Smith M.E."/>
        </authorList>
    </citation>
    <scope>NUCLEOTIDE SEQUENCE</scope>
    <source>
        <strain evidence="1">BCRC 34780</strain>
    </source>
</reference>
<protein>
    <submittedName>
        <fullName evidence="1">Uncharacterized protein</fullName>
    </submittedName>
</protein>
<proteinExistence type="predicted"/>
<accession>A0ACC1KQJ1</accession>
<organism evidence="1 2">
    <name type="scientific">Coemansia helicoidea</name>
    <dbReference type="NCBI Taxonomy" id="1286919"/>
    <lineage>
        <taxon>Eukaryota</taxon>
        <taxon>Fungi</taxon>
        <taxon>Fungi incertae sedis</taxon>
        <taxon>Zoopagomycota</taxon>
        <taxon>Kickxellomycotina</taxon>
        <taxon>Kickxellomycetes</taxon>
        <taxon>Kickxellales</taxon>
        <taxon>Kickxellaceae</taxon>
        <taxon>Coemansia</taxon>
    </lineage>
</organism>
<evidence type="ECO:0000313" key="1">
    <source>
        <dbReference type="EMBL" id="KAJ2793426.1"/>
    </source>
</evidence>
<gene>
    <name evidence="1" type="ORF">H4R21_005902</name>
</gene>
<feature type="non-terminal residue" evidence="1">
    <location>
        <position position="164"/>
    </location>
</feature>
<evidence type="ECO:0000313" key="2">
    <source>
        <dbReference type="Proteomes" id="UP001140087"/>
    </source>
</evidence>
<dbReference type="EMBL" id="JANBUN010002883">
    <property type="protein sequence ID" value="KAJ2793426.1"/>
    <property type="molecule type" value="Genomic_DNA"/>
</dbReference>